<organism evidence="2 3">
    <name type="scientific">Apiospora arundinis</name>
    <dbReference type="NCBI Taxonomy" id="335852"/>
    <lineage>
        <taxon>Eukaryota</taxon>
        <taxon>Fungi</taxon>
        <taxon>Dikarya</taxon>
        <taxon>Ascomycota</taxon>
        <taxon>Pezizomycotina</taxon>
        <taxon>Sordariomycetes</taxon>
        <taxon>Xylariomycetidae</taxon>
        <taxon>Amphisphaeriales</taxon>
        <taxon>Apiosporaceae</taxon>
        <taxon>Apiospora</taxon>
    </lineage>
</organism>
<gene>
    <name evidence="2" type="ORF">PGQ11_013640</name>
</gene>
<dbReference type="Pfam" id="PF12796">
    <property type="entry name" value="Ank_2"/>
    <property type="match status" value="1"/>
</dbReference>
<comment type="caution">
    <text evidence="2">The sequence shown here is derived from an EMBL/GenBank/DDBJ whole genome shotgun (WGS) entry which is preliminary data.</text>
</comment>
<protein>
    <submittedName>
        <fullName evidence="2">Ankyrin repeat-containing domain protein</fullName>
    </submittedName>
</protein>
<accession>A0ABR2HQ67</accession>
<keyword evidence="1" id="KW-0040">ANK repeat</keyword>
<proteinExistence type="predicted"/>
<dbReference type="InterPro" id="IPR051616">
    <property type="entry name" value="Cul2-RING_E3_ligase_SR"/>
</dbReference>
<dbReference type="Proteomes" id="UP001390339">
    <property type="component" value="Unassembled WGS sequence"/>
</dbReference>
<dbReference type="InterPro" id="IPR036770">
    <property type="entry name" value="Ankyrin_rpt-contain_sf"/>
</dbReference>
<sequence>MDLFKLPPELLQEMFDQFVLSLSQWRIVRLRLVNSRFRDLVDNSIFRLRYLSQVASSDRFPSYYFNKGIGLSLPYFHRYLEYQVRREGYGPSLSATGQVYRVAQALSLIGGETGQDAVSSCIKSIIPLATKKFGHELLVNDRLEYTDEDLEADVFILAAHLGREAFVERHVAGLTQAGIDTWTRYESGSTIFGSLRHAVVFGGHLGIIKLLYPMDPESRLSVAIKALNAACINRNRAVLDWASREISDEDARPYNELWGIPWVDVFEHWMAKLDPDWTHVYTHGEHSLECFRNRVEAGDLTMARYHFSHSFWGTLDSWDGGYSLWLALDNGDEEMVQWLLEKGADPNRIVHYCSVDALSFVIKKDGTARMLRLLLQHGAPPNERRPPPIVYAVLMEREDLLRVLLDHGARLDTPETGGWAMRAAKMHGIPSMMDFLSRRGLDEDEVYHYVPTYGETFKYAWAERPRRN</sequence>
<dbReference type="SUPFAM" id="SSF48403">
    <property type="entry name" value="Ankyrin repeat"/>
    <property type="match status" value="1"/>
</dbReference>
<dbReference type="EMBL" id="JAPCWZ010000009">
    <property type="protein sequence ID" value="KAK8851161.1"/>
    <property type="molecule type" value="Genomic_DNA"/>
</dbReference>
<dbReference type="Gene3D" id="1.25.40.20">
    <property type="entry name" value="Ankyrin repeat-containing domain"/>
    <property type="match status" value="1"/>
</dbReference>
<dbReference type="SMART" id="SM00248">
    <property type="entry name" value="ANK"/>
    <property type="match status" value="3"/>
</dbReference>
<dbReference type="InterPro" id="IPR002110">
    <property type="entry name" value="Ankyrin_rpt"/>
</dbReference>
<evidence type="ECO:0000313" key="2">
    <source>
        <dbReference type="EMBL" id="KAK8851161.1"/>
    </source>
</evidence>
<evidence type="ECO:0000256" key="1">
    <source>
        <dbReference type="PROSITE-ProRule" id="PRU00023"/>
    </source>
</evidence>
<keyword evidence="3" id="KW-1185">Reference proteome</keyword>
<feature type="repeat" description="ANK" evidence="1">
    <location>
        <begin position="319"/>
        <end position="351"/>
    </location>
</feature>
<dbReference type="PANTHER" id="PTHR46224:SF64">
    <property type="entry name" value="IQ MOTIF AND ANKYRIN REPEAT DOMAIN-CONTAINING PROTEIN 1"/>
    <property type="match status" value="1"/>
</dbReference>
<dbReference type="PROSITE" id="PS50088">
    <property type="entry name" value="ANK_REPEAT"/>
    <property type="match status" value="1"/>
</dbReference>
<name>A0ABR2HQ67_9PEZI</name>
<reference evidence="2 3" key="1">
    <citation type="journal article" date="2024" name="IMA Fungus">
        <title>Apiospora arundinis, a panoply of carbohydrate-active enzymes and secondary metabolites.</title>
        <authorList>
            <person name="Sorensen T."/>
            <person name="Petersen C."/>
            <person name="Muurmann A.T."/>
            <person name="Christiansen J.V."/>
            <person name="Brundto M.L."/>
            <person name="Overgaard C.K."/>
            <person name="Boysen A.T."/>
            <person name="Wollenberg R.D."/>
            <person name="Larsen T.O."/>
            <person name="Sorensen J.L."/>
            <person name="Nielsen K.L."/>
            <person name="Sondergaard T.E."/>
        </authorList>
    </citation>
    <scope>NUCLEOTIDE SEQUENCE [LARGE SCALE GENOMIC DNA]</scope>
    <source>
        <strain evidence="2 3">AAU 773</strain>
    </source>
</reference>
<dbReference type="PANTHER" id="PTHR46224">
    <property type="entry name" value="ANKYRIN REPEAT FAMILY PROTEIN"/>
    <property type="match status" value="1"/>
</dbReference>
<evidence type="ECO:0000313" key="3">
    <source>
        <dbReference type="Proteomes" id="UP001390339"/>
    </source>
</evidence>
<dbReference type="PROSITE" id="PS50297">
    <property type="entry name" value="ANK_REP_REGION"/>
    <property type="match status" value="1"/>
</dbReference>